<dbReference type="NCBIfam" id="TIGR01726">
    <property type="entry name" value="HEQRo_perm_3TM"/>
    <property type="match status" value="1"/>
</dbReference>
<evidence type="ECO:0000313" key="10">
    <source>
        <dbReference type="EMBL" id="GGD88622.1"/>
    </source>
</evidence>
<dbReference type="InterPro" id="IPR000515">
    <property type="entry name" value="MetI-like"/>
</dbReference>
<comment type="similarity">
    <text evidence="8">Belongs to the binding-protein-dependent transport system permease family.</text>
</comment>
<dbReference type="InterPro" id="IPR035906">
    <property type="entry name" value="MetI-like_sf"/>
</dbReference>
<feature type="transmembrane region" description="Helical" evidence="8">
    <location>
        <begin position="197"/>
        <end position="218"/>
    </location>
</feature>
<dbReference type="GO" id="GO:0006865">
    <property type="term" value="P:amino acid transport"/>
    <property type="evidence" value="ECO:0007669"/>
    <property type="project" value="UniProtKB-KW"/>
</dbReference>
<feature type="domain" description="ABC transmembrane type-1" evidence="9">
    <location>
        <begin position="18"/>
        <end position="215"/>
    </location>
</feature>
<reference evidence="10" key="2">
    <citation type="submission" date="2020-09" db="EMBL/GenBank/DDBJ databases">
        <authorList>
            <person name="Sun Q."/>
            <person name="Zhou Y."/>
        </authorList>
    </citation>
    <scope>NUCLEOTIDE SEQUENCE</scope>
    <source>
        <strain evidence="10">CGMCC 1.15178</strain>
    </source>
</reference>
<dbReference type="InterPro" id="IPR043429">
    <property type="entry name" value="ArtM/GltK/GlnP/TcyL/YhdX-like"/>
</dbReference>
<comment type="subcellular location">
    <subcellularLocation>
        <location evidence="1 8">Cell membrane</location>
        <topology evidence="1 8">Multi-pass membrane protein</topology>
    </subcellularLocation>
</comment>
<evidence type="ECO:0000256" key="1">
    <source>
        <dbReference type="ARBA" id="ARBA00004651"/>
    </source>
</evidence>
<dbReference type="RefSeq" id="WP_188996891.1">
    <property type="nucleotide sequence ID" value="NZ_BMHP01000004.1"/>
</dbReference>
<sequence length="233" mass="26226">MFNLAAFIDAFWNLLPKLPLTLSFTGLALVGGTLLGFVLALIRIFRIPVLSQLIVVYISFMRCTPGIVQLFLIFYGLPKLLQQVGIQTDSWSNFTFAVIAFGLHCGAVMSEVVRSAYLAIPKSQYEAASAVGMSYFQSLRRIIIPQMLRISIPVIGNNAITIFKESSLVFTVGVVDLMGQAQILTQRNYGITLIETYIAVSFIYWFCSMLFGRLLAFYQDRTERKYKIMARRA</sequence>
<dbReference type="SUPFAM" id="SSF161098">
    <property type="entry name" value="MetI-like"/>
    <property type="match status" value="1"/>
</dbReference>
<dbReference type="InterPro" id="IPR010065">
    <property type="entry name" value="AA_ABC_transptr_permease_3TM"/>
</dbReference>
<keyword evidence="6 8" id="KW-1133">Transmembrane helix</keyword>
<dbReference type="GO" id="GO:0022857">
    <property type="term" value="F:transmembrane transporter activity"/>
    <property type="evidence" value="ECO:0007669"/>
    <property type="project" value="InterPro"/>
</dbReference>
<evidence type="ECO:0000256" key="5">
    <source>
        <dbReference type="ARBA" id="ARBA00022970"/>
    </source>
</evidence>
<evidence type="ECO:0000256" key="6">
    <source>
        <dbReference type="ARBA" id="ARBA00022989"/>
    </source>
</evidence>
<keyword evidence="4 8" id="KW-0812">Transmembrane</keyword>
<evidence type="ECO:0000256" key="8">
    <source>
        <dbReference type="RuleBase" id="RU363032"/>
    </source>
</evidence>
<dbReference type="PANTHER" id="PTHR30614">
    <property type="entry name" value="MEMBRANE COMPONENT OF AMINO ACID ABC TRANSPORTER"/>
    <property type="match status" value="1"/>
</dbReference>
<protein>
    <submittedName>
        <fullName evidence="10">ABC transporter permease</fullName>
    </submittedName>
</protein>
<gene>
    <name evidence="10" type="ORF">GCM10010911_53990</name>
</gene>
<evidence type="ECO:0000313" key="11">
    <source>
        <dbReference type="Proteomes" id="UP000612456"/>
    </source>
</evidence>
<name>A0A917E0N8_9BACL</name>
<evidence type="ECO:0000256" key="4">
    <source>
        <dbReference type="ARBA" id="ARBA00022692"/>
    </source>
</evidence>
<keyword evidence="2 8" id="KW-0813">Transport</keyword>
<feature type="transmembrane region" description="Helical" evidence="8">
    <location>
        <begin position="94"/>
        <end position="113"/>
    </location>
</feature>
<comment type="caution">
    <text evidence="10">The sequence shown here is derived from an EMBL/GenBank/DDBJ whole genome shotgun (WGS) entry which is preliminary data.</text>
</comment>
<dbReference type="CDD" id="cd06261">
    <property type="entry name" value="TM_PBP2"/>
    <property type="match status" value="1"/>
</dbReference>
<evidence type="ECO:0000259" key="9">
    <source>
        <dbReference type="PROSITE" id="PS50928"/>
    </source>
</evidence>
<keyword evidence="7 8" id="KW-0472">Membrane</keyword>
<dbReference type="Proteomes" id="UP000612456">
    <property type="component" value="Unassembled WGS sequence"/>
</dbReference>
<reference evidence="10" key="1">
    <citation type="journal article" date="2014" name="Int. J. Syst. Evol. Microbiol.">
        <title>Complete genome sequence of Corynebacterium casei LMG S-19264T (=DSM 44701T), isolated from a smear-ripened cheese.</title>
        <authorList>
            <consortium name="US DOE Joint Genome Institute (JGI-PGF)"/>
            <person name="Walter F."/>
            <person name="Albersmeier A."/>
            <person name="Kalinowski J."/>
            <person name="Ruckert C."/>
        </authorList>
    </citation>
    <scope>NUCLEOTIDE SEQUENCE</scope>
    <source>
        <strain evidence="10">CGMCC 1.15178</strain>
    </source>
</reference>
<proteinExistence type="inferred from homology"/>
<evidence type="ECO:0000256" key="3">
    <source>
        <dbReference type="ARBA" id="ARBA00022475"/>
    </source>
</evidence>
<organism evidence="10 11">
    <name type="scientific">Paenibacillus nasutitermitis</name>
    <dbReference type="NCBI Taxonomy" id="1652958"/>
    <lineage>
        <taxon>Bacteria</taxon>
        <taxon>Bacillati</taxon>
        <taxon>Bacillota</taxon>
        <taxon>Bacilli</taxon>
        <taxon>Bacillales</taxon>
        <taxon>Paenibacillaceae</taxon>
        <taxon>Paenibacillus</taxon>
    </lineage>
</organism>
<feature type="transmembrane region" description="Helical" evidence="8">
    <location>
        <begin position="54"/>
        <end position="74"/>
    </location>
</feature>
<keyword evidence="11" id="KW-1185">Reference proteome</keyword>
<dbReference type="PANTHER" id="PTHR30614:SF0">
    <property type="entry name" value="L-CYSTINE TRANSPORT SYSTEM PERMEASE PROTEIN TCYL"/>
    <property type="match status" value="1"/>
</dbReference>
<dbReference type="GO" id="GO:0043190">
    <property type="term" value="C:ATP-binding cassette (ABC) transporter complex"/>
    <property type="evidence" value="ECO:0007669"/>
    <property type="project" value="InterPro"/>
</dbReference>
<feature type="transmembrane region" description="Helical" evidence="8">
    <location>
        <begin position="167"/>
        <end position="185"/>
    </location>
</feature>
<accession>A0A917E0N8</accession>
<dbReference type="Pfam" id="PF00528">
    <property type="entry name" value="BPD_transp_1"/>
    <property type="match status" value="1"/>
</dbReference>
<keyword evidence="5" id="KW-0029">Amino-acid transport</keyword>
<dbReference type="AlphaFoldDB" id="A0A917E0N8"/>
<dbReference type="PROSITE" id="PS50928">
    <property type="entry name" value="ABC_TM1"/>
    <property type="match status" value="1"/>
</dbReference>
<dbReference type="EMBL" id="BMHP01000004">
    <property type="protein sequence ID" value="GGD88622.1"/>
    <property type="molecule type" value="Genomic_DNA"/>
</dbReference>
<feature type="transmembrane region" description="Helical" evidence="8">
    <location>
        <begin position="20"/>
        <end position="42"/>
    </location>
</feature>
<evidence type="ECO:0000256" key="7">
    <source>
        <dbReference type="ARBA" id="ARBA00023136"/>
    </source>
</evidence>
<dbReference type="Gene3D" id="1.10.3720.10">
    <property type="entry name" value="MetI-like"/>
    <property type="match status" value="1"/>
</dbReference>
<evidence type="ECO:0000256" key="2">
    <source>
        <dbReference type="ARBA" id="ARBA00022448"/>
    </source>
</evidence>
<keyword evidence="3" id="KW-1003">Cell membrane</keyword>